<proteinExistence type="predicted"/>
<dbReference type="Proteomes" id="UP000652477">
    <property type="component" value="Unassembled WGS sequence"/>
</dbReference>
<evidence type="ECO:0000256" key="1">
    <source>
        <dbReference type="SAM" id="Coils"/>
    </source>
</evidence>
<keyword evidence="3" id="KW-1185">Reference proteome</keyword>
<protein>
    <submittedName>
        <fullName evidence="2">Uncharacterized protein</fullName>
    </submittedName>
</protein>
<dbReference type="RefSeq" id="WP_186874860.1">
    <property type="nucleotide sequence ID" value="NZ_JACOPF010000001.1"/>
</dbReference>
<name>A0A923RRB8_9FIRM</name>
<sequence length="1597" mass="175993">MTKPASWKAWAESMEYSDKALLKFLNDVDLGKKDITDMGAVIESSGKSTSKFGNTLKSFGKSIGANLLNLGTDLAIGLAITGIVKAIDSAYESYDEALEKFQNSQSNYESASAEVENLKSQLSDIDSQIATINSQPLTITSQAELDNLQAQKAELEQMLTLQENIATAAKKQAAADAYNLSQKTSSLSTLYKTKNSSEAEGLLVDLMDWYGSDATSAVIARGIMGVASPAARIPGGLNQTAKAFNSFSDTDIIRHDTEELVTLKERREKILNSITSTSLDDIGEIDSADKLANGLENLFMSPNTKDALLKSVDNDIALIESEVAEKQALLSSQIEAMTDENGNAISPSYQSTVDELRDALNELEHYNTLGMSEAEKTVNSIDKYFGKSSASTLKNYFQELANAGELTEDIFKTLGLSAKDIGVENLQDVVRYFNDMATAATTAADAVESVDGSFEGVQAAFESENAGSQWDTMSEYLAQAKELYDQGLVGTDEFQSTAKFFAPGKINEDDYKYDSDAYVAAWQSAYETVSRWFDAENPLQSMWNFSTDLRDWGLAEINYNDDGSLAEIIPTFKTTAEAADALGVNVNAVDTALHKLEDYGFEFDDIMFSGDGLSEIESTLNNMKALYDSMDEGATKQKLGDTIAGWDEEYAKYQEDLSLLTEDQIVKIKFEYDLATIQQQIDELDLAWQSGDRSSETGASRIAEKMKYRETREEQTGYTEDSDDDYASTYDKISQLSAKFNDDLSDSQRESIQNQISSLLDLQNAFQDTFANGEVTNWDDFLGTEEFKTAASSIMEETGMTKEQLSELLGVDSETLDLQVSLSKEDLDAQLANLTEGETIHFSADVDGVATEINAIKDENGNITYTAIVDGVEQELAPVLNEDGTVNFVLGDSPSSVPNAEGKADYDMGEHPSSAPNIGGIANYSGIFPTSAPTLFGTIQYTIQTVGNTISNLFSGASGLSGTAHLSGTTGLHPIPKLSGRALAMGTLQDESILNPNWRTKRTEVALTGEEGQEMVVTRSNRWYTVGDNGAEFAKIPQGSIIFNAQQTKELLSKGKINSRGTAMISGTAYATGGRLPVPGTGGYSGSGNNDYSSTASAANNAANAAASAADSVSEAADEFEEKFDAIEILLDRMDRALQQLTDSIETYSYDLSKQSSVADQAMNQIRSNLSTLQSAYNRYIQEANAVGLDSYWQNLVKNGAIDITTITDESLKESIDEYRDWYEKALDVQDTIADMQQELLDLAVEKLENIEQYFENRTDYNDNFGYLTPLTTLQEAVDKLTKELDKQVSDGVIKEFSNEWYESMERINSAQEKLFEATLKKYQDIIDNLTRISDTLDNSIALKEARDEPILESDYQKQMDISNKSIQELYDKRQVLLKQQAIYDVGSVKYDEIADEIADIDDDIYGLLTDIEELKDKIWEVRWQPFFDGQEALSDLIDETDEFRNLLDSDAFVSETGGLTDSGLANIALISQSMNAAKQSIANYRKALENLQKDYDNGNISLEEYKENNKEFINNIAENVGVVESYRDEIVSLWEEMVKAENDVIQDSIDKHRELLQAKKDNDDYSRTVKNQVKDINALQAQISALESVNILPNVF</sequence>
<comment type="caution">
    <text evidence="2">The sequence shown here is derived from an EMBL/GenBank/DDBJ whole genome shotgun (WGS) entry which is preliminary data.</text>
</comment>
<dbReference type="EMBL" id="JACOPF010000001">
    <property type="protein sequence ID" value="MBC5688232.1"/>
    <property type="molecule type" value="Genomic_DNA"/>
</dbReference>
<reference evidence="2" key="1">
    <citation type="submission" date="2020-08" db="EMBL/GenBank/DDBJ databases">
        <title>Genome public.</title>
        <authorList>
            <person name="Liu C."/>
            <person name="Sun Q."/>
        </authorList>
    </citation>
    <scope>NUCLEOTIDE SEQUENCE</scope>
    <source>
        <strain evidence="2">NSJ-55</strain>
    </source>
</reference>
<feature type="coiled-coil region" evidence="1">
    <location>
        <begin position="1563"/>
        <end position="1590"/>
    </location>
</feature>
<evidence type="ECO:0000313" key="3">
    <source>
        <dbReference type="Proteomes" id="UP000652477"/>
    </source>
</evidence>
<feature type="coiled-coil region" evidence="1">
    <location>
        <begin position="1475"/>
        <end position="1509"/>
    </location>
</feature>
<evidence type="ECO:0000313" key="2">
    <source>
        <dbReference type="EMBL" id="MBC5688232.1"/>
    </source>
</evidence>
<keyword evidence="1" id="KW-0175">Coiled coil</keyword>
<organism evidence="2 3">
    <name type="scientific">Mediterraneibacter hominis</name>
    <dbReference type="NCBI Taxonomy" id="2763054"/>
    <lineage>
        <taxon>Bacteria</taxon>
        <taxon>Bacillati</taxon>
        <taxon>Bacillota</taxon>
        <taxon>Clostridia</taxon>
        <taxon>Lachnospirales</taxon>
        <taxon>Lachnospiraceae</taxon>
        <taxon>Mediterraneibacter</taxon>
    </lineage>
</organism>
<gene>
    <name evidence="2" type="ORF">H8S37_04720</name>
</gene>
<accession>A0A923RRB8</accession>
<feature type="coiled-coil region" evidence="1">
    <location>
        <begin position="94"/>
        <end position="172"/>
    </location>
</feature>